<evidence type="ECO:0000313" key="8">
    <source>
        <dbReference type="EMBL" id="GAG13357.1"/>
    </source>
</evidence>
<organism evidence="8">
    <name type="scientific">marine sediment metagenome</name>
    <dbReference type="NCBI Taxonomy" id="412755"/>
    <lineage>
        <taxon>unclassified sequences</taxon>
        <taxon>metagenomes</taxon>
        <taxon>ecological metagenomes</taxon>
    </lineage>
</organism>
<keyword evidence="3" id="KW-0548">Nucleotidyltransferase</keyword>
<name>X0VQC3_9ZZZZ</name>
<dbReference type="Gene3D" id="3.30.420.10">
    <property type="entry name" value="Ribonuclease H-like superfamily/Ribonuclease H"/>
    <property type="match status" value="1"/>
</dbReference>
<dbReference type="InterPro" id="IPR036397">
    <property type="entry name" value="RNaseH_sf"/>
</dbReference>
<evidence type="ECO:0000259" key="7">
    <source>
        <dbReference type="Pfam" id="PF00136"/>
    </source>
</evidence>
<reference evidence="8" key="1">
    <citation type="journal article" date="2014" name="Front. Microbiol.">
        <title>High frequency of phylogenetically diverse reductive dehalogenase-homologous genes in deep subseafloor sedimentary metagenomes.</title>
        <authorList>
            <person name="Kawai M."/>
            <person name="Futagami T."/>
            <person name="Toyoda A."/>
            <person name="Takaki Y."/>
            <person name="Nishi S."/>
            <person name="Hori S."/>
            <person name="Arai W."/>
            <person name="Tsubouchi T."/>
            <person name="Morono Y."/>
            <person name="Uchiyama I."/>
            <person name="Ito T."/>
            <person name="Fujiyama A."/>
            <person name="Inagaki F."/>
            <person name="Takami H."/>
        </authorList>
    </citation>
    <scope>NUCLEOTIDE SEQUENCE</scope>
    <source>
        <strain evidence="8">Expedition CK06-06</strain>
    </source>
</reference>
<accession>X0VQC3</accession>
<dbReference type="EC" id="2.7.7.7" evidence="1"/>
<dbReference type="PANTHER" id="PTHR10322">
    <property type="entry name" value="DNA POLYMERASE CATALYTIC SUBUNIT"/>
    <property type="match status" value="1"/>
</dbReference>
<dbReference type="EMBL" id="BARS01021031">
    <property type="protein sequence ID" value="GAG13357.1"/>
    <property type="molecule type" value="Genomic_DNA"/>
</dbReference>
<dbReference type="Pfam" id="PF00136">
    <property type="entry name" value="DNA_pol_B"/>
    <property type="match status" value="1"/>
</dbReference>
<dbReference type="GO" id="GO:0003887">
    <property type="term" value="F:DNA-directed DNA polymerase activity"/>
    <property type="evidence" value="ECO:0007669"/>
    <property type="project" value="UniProtKB-KW"/>
</dbReference>
<keyword evidence="4" id="KW-0239">DNA-directed DNA polymerase</keyword>
<evidence type="ECO:0000256" key="6">
    <source>
        <dbReference type="ARBA" id="ARBA00049244"/>
    </source>
</evidence>
<dbReference type="Gene3D" id="3.90.1600.10">
    <property type="entry name" value="Palm domain of DNA polymerase"/>
    <property type="match status" value="1"/>
</dbReference>
<dbReference type="SUPFAM" id="SSF53098">
    <property type="entry name" value="Ribonuclease H-like"/>
    <property type="match status" value="1"/>
</dbReference>
<dbReference type="PANTHER" id="PTHR10322:SF23">
    <property type="entry name" value="DNA POLYMERASE DELTA CATALYTIC SUBUNIT"/>
    <property type="match status" value="1"/>
</dbReference>
<gene>
    <name evidence="8" type="ORF">S01H1_33842</name>
</gene>
<feature type="non-terminal residue" evidence="8">
    <location>
        <position position="1"/>
    </location>
</feature>
<feature type="domain" description="DNA-directed DNA polymerase family B multifunctional" evidence="7">
    <location>
        <begin position="105"/>
        <end position="272"/>
    </location>
</feature>
<dbReference type="InterPro" id="IPR006134">
    <property type="entry name" value="DNA-dir_DNA_pol_B_multi_dom"/>
</dbReference>
<keyword evidence="2" id="KW-0808">Transferase</keyword>
<dbReference type="InterPro" id="IPR023211">
    <property type="entry name" value="DNA_pol_palm_dom_sf"/>
</dbReference>
<dbReference type="InterPro" id="IPR050240">
    <property type="entry name" value="DNA_pol_type-B"/>
</dbReference>
<proteinExistence type="predicted"/>
<dbReference type="GO" id="GO:0003677">
    <property type="term" value="F:DNA binding"/>
    <property type="evidence" value="ECO:0007669"/>
    <property type="project" value="UniProtKB-KW"/>
</dbReference>
<comment type="catalytic activity">
    <reaction evidence="6">
        <text>DNA(n) + a 2'-deoxyribonucleoside 5'-triphosphate = DNA(n+1) + diphosphate</text>
        <dbReference type="Rhea" id="RHEA:22508"/>
        <dbReference type="Rhea" id="RHEA-COMP:17339"/>
        <dbReference type="Rhea" id="RHEA-COMP:17340"/>
        <dbReference type="ChEBI" id="CHEBI:33019"/>
        <dbReference type="ChEBI" id="CHEBI:61560"/>
        <dbReference type="ChEBI" id="CHEBI:173112"/>
        <dbReference type="EC" id="2.7.7.7"/>
    </reaction>
</comment>
<keyword evidence="5" id="KW-0238">DNA-binding</keyword>
<protein>
    <recommendedName>
        <fullName evidence="1">DNA-directed DNA polymerase</fullName>
        <ecNumber evidence="1">2.7.7.7</ecNumber>
    </recommendedName>
</protein>
<dbReference type="GO" id="GO:0006261">
    <property type="term" value="P:DNA-templated DNA replication"/>
    <property type="evidence" value="ECO:0007669"/>
    <property type="project" value="TreeGrafter"/>
</dbReference>
<evidence type="ECO:0000256" key="2">
    <source>
        <dbReference type="ARBA" id="ARBA00022679"/>
    </source>
</evidence>
<dbReference type="GO" id="GO:0000166">
    <property type="term" value="F:nucleotide binding"/>
    <property type="evidence" value="ECO:0007669"/>
    <property type="project" value="InterPro"/>
</dbReference>
<evidence type="ECO:0000256" key="3">
    <source>
        <dbReference type="ARBA" id="ARBA00022695"/>
    </source>
</evidence>
<evidence type="ECO:0000256" key="1">
    <source>
        <dbReference type="ARBA" id="ARBA00012417"/>
    </source>
</evidence>
<sequence length="272" mass="31432">LRYGDGLVFYPAGTSIIDYMEWDKKVTLNRRKSYALDNVAQEVLEDTPNEKVDFSKLNSKIKEKNINDVKRMVQLEEKLKYIDYFDEIRRLSKVEFEDMIWNSRIIDMLLLQEAKNKKIVLSMKPAEERGTLEDKAEYKGAYRDTFKTGRLAPVGSYDLSSCYPSMIVDFCLDPSNICTVPLNSETKEGDIRIEETVFRQNPDTLLPIVTKKLLTLKNQIKQKLSTIKLNTPEYKNEKVKYEAVKGIVNSAYGVFGNRFFRLYNPNVASATT</sequence>
<comment type="caution">
    <text evidence="8">The sequence shown here is derived from an EMBL/GenBank/DDBJ whole genome shotgun (WGS) entry which is preliminary data.</text>
</comment>
<evidence type="ECO:0000256" key="5">
    <source>
        <dbReference type="ARBA" id="ARBA00023125"/>
    </source>
</evidence>
<dbReference type="InterPro" id="IPR012337">
    <property type="entry name" value="RNaseH-like_sf"/>
</dbReference>
<feature type="non-terminal residue" evidence="8">
    <location>
        <position position="272"/>
    </location>
</feature>
<dbReference type="SUPFAM" id="SSF56672">
    <property type="entry name" value="DNA/RNA polymerases"/>
    <property type="match status" value="1"/>
</dbReference>
<evidence type="ECO:0000256" key="4">
    <source>
        <dbReference type="ARBA" id="ARBA00022932"/>
    </source>
</evidence>
<dbReference type="AlphaFoldDB" id="X0VQC3"/>
<dbReference type="InterPro" id="IPR043502">
    <property type="entry name" value="DNA/RNA_pol_sf"/>
</dbReference>